<evidence type="ECO:0000313" key="3">
    <source>
        <dbReference type="Proteomes" id="UP000009886"/>
    </source>
</evidence>
<feature type="compositionally biased region" description="Polar residues" evidence="1">
    <location>
        <begin position="27"/>
        <end position="40"/>
    </location>
</feature>
<protein>
    <submittedName>
        <fullName evidence="2">Uncharacterized protein</fullName>
    </submittedName>
</protein>
<accession>K9FQ80</accession>
<dbReference type="HOGENOM" id="CLU_1970031_0_0_1"/>
<organism evidence="2 3">
    <name type="scientific">Penicillium digitatum (strain Pd1 / CECT 20795)</name>
    <name type="common">Green mold</name>
    <dbReference type="NCBI Taxonomy" id="1170230"/>
    <lineage>
        <taxon>Eukaryota</taxon>
        <taxon>Fungi</taxon>
        <taxon>Dikarya</taxon>
        <taxon>Ascomycota</taxon>
        <taxon>Pezizomycotina</taxon>
        <taxon>Eurotiomycetes</taxon>
        <taxon>Eurotiomycetidae</taxon>
        <taxon>Eurotiales</taxon>
        <taxon>Aspergillaceae</taxon>
        <taxon>Penicillium</taxon>
    </lineage>
</organism>
<dbReference type="AlphaFoldDB" id="K9FQ80"/>
<dbReference type="Proteomes" id="UP000009886">
    <property type="component" value="Unassembled WGS sequence"/>
</dbReference>
<dbReference type="VEuPathDB" id="FungiDB:PDIP_59830"/>
<sequence length="126" mass="14672">MNRYSPQRLAPISEEISPADHEVLRNGGSSSTIERLQSRLQPAKCRSPDFKTQLEQHVYEASYLKAELQWHKESKQIFLEFHERMSGIFSLMEDAITESMANLQEAERRYLSLWDFNLDQAPEGNL</sequence>
<name>K9FQ80_PEND1</name>
<gene>
    <name evidence="2" type="ORF">PDIP_59830</name>
</gene>
<dbReference type="EMBL" id="AKCU01000407">
    <property type="protein sequence ID" value="EKV10552.1"/>
    <property type="molecule type" value="Genomic_DNA"/>
</dbReference>
<feature type="region of interest" description="Disordered" evidence="1">
    <location>
        <begin position="1"/>
        <end position="40"/>
    </location>
</feature>
<reference evidence="3" key="1">
    <citation type="journal article" date="2012" name="BMC Genomics">
        <title>Genome sequence of the necrotrophic fungus Penicillium digitatum, the main postharvest pathogen of citrus.</title>
        <authorList>
            <person name="Marcet-Houben M."/>
            <person name="Ballester A.-R."/>
            <person name="de la Fuente B."/>
            <person name="Harries E."/>
            <person name="Marcos J.F."/>
            <person name="Gonzalez-Candelas L."/>
            <person name="Gabaldon T."/>
        </authorList>
    </citation>
    <scope>NUCLEOTIDE SEQUENCE [LARGE SCALE GENOMIC DNA]</scope>
    <source>
        <strain evidence="3">Pd1 / CECT 20795</strain>
    </source>
</reference>
<evidence type="ECO:0000313" key="2">
    <source>
        <dbReference type="EMBL" id="EKV10552.1"/>
    </source>
</evidence>
<evidence type="ECO:0000256" key="1">
    <source>
        <dbReference type="SAM" id="MobiDB-lite"/>
    </source>
</evidence>
<dbReference type="OrthoDB" id="4206979at2759"/>
<dbReference type="KEGG" id="pdp:PDIP_59830"/>
<comment type="caution">
    <text evidence="2">The sequence shown here is derived from an EMBL/GenBank/DDBJ whole genome shotgun (WGS) entry which is preliminary data.</text>
</comment>
<proteinExistence type="predicted"/>